<dbReference type="EMBL" id="BGPR01000536">
    <property type="protein sequence ID" value="GBM25380.1"/>
    <property type="molecule type" value="Genomic_DNA"/>
</dbReference>
<gene>
    <name evidence="1" type="ORF">AVEN_12315_1</name>
</gene>
<protein>
    <submittedName>
        <fullName evidence="1">Uncharacterized protein</fullName>
    </submittedName>
</protein>
<comment type="caution">
    <text evidence="1">The sequence shown here is derived from an EMBL/GenBank/DDBJ whole genome shotgun (WGS) entry which is preliminary data.</text>
</comment>
<reference evidence="1 2" key="1">
    <citation type="journal article" date="2019" name="Sci. Rep.">
        <title>Orb-weaving spider Araneus ventricosus genome elucidates the spidroin gene catalogue.</title>
        <authorList>
            <person name="Kono N."/>
            <person name="Nakamura H."/>
            <person name="Ohtoshi R."/>
            <person name="Moran D.A.P."/>
            <person name="Shinohara A."/>
            <person name="Yoshida Y."/>
            <person name="Fujiwara M."/>
            <person name="Mori M."/>
            <person name="Tomita M."/>
            <person name="Arakawa K."/>
        </authorList>
    </citation>
    <scope>NUCLEOTIDE SEQUENCE [LARGE SCALE GENOMIC DNA]</scope>
</reference>
<organism evidence="1 2">
    <name type="scientific">Araneus ventricosus</name>
    <name type="common">Orbweaver spider</name>
    <name type="synonym">Epeira ventricosa</name>
    <dbReference type="NCBI Taxonomy" id="182803"/>
    <lineage>
        <taxon>Eukaryota</taxon>
        <taxon>Metazoa</taxon>
        <taxon>Ecdysozoa</taxon>
        <taxon>Arthropoda</taxon>
        <taxon>Chelicerata</taxon>
        <taxon>Arachnida</taxon>
        <taxon>Araneae</taxon>
        <taxon>Araneomorphae</taxon>
        <taxon>Entelegynae</taxon>
        <taxon>Araneoidea</taxon>
        <taxon>Araneidae</taxon>
        <taxon>Araneus</taxon>
    </lineage>
</organism>
<evidence type="ECO:0000313" key="2">
    <source>
        <dbReference type="Proteomes" id="UP000499080"/>
    </source>
</evidence>
<keyword evidence="2" id="KW-1185">Reference proteome</keyword>
<sequence>MKLNVEVVERDLPSPNAGGRGCSVTEDAICENVGQDCGNGTTTLDSTEKTIEGKKKMNWIWTEKTGFSLEKVEQIMDFPSWRRIVGYSAEPYRLMLAGWFHMVGGCEEANRSIMDWCAFSPHKNRMRFRQGWIFGETKGTAHVL</sequence>
<evidence type="ECO:0000313" key="1">
    <source>
        <dbReference type="EMBL" id="GBM25380.1"/>
    </source>
</evidence>
<proteinExistence type="predicted"/>
<dbReference type="OrthoDB" id="421226at2759"/>
<dbReference type="Proteomes" id="UP000499080">
    <property type="component" value="Unassembled WGS sequence"/>
</dbReference>
<dbReference type="AlphaFoldDB" id="A0A4Y2E8D6"/>
<name>A0A4Y2E8D6_ARAVE</name>
<accession>A0A4Y2E8D6</accession>